<dbReference type="VEuPathDB" id="ToxoDB:TGMAS_310470"/>
<organism evidence="13">
    <name type="scientific">Toxoplasma gondii</name>
    <dbReference type="NCBI Taxonomy" id="5811"/>
    <lineage>
        <taxon>Eukaryota</taxon>
        <taxon>Sar</taxon>
        <taxon>Alveolata</taxon>
        <taxon>Apicomplexa</taxon>
        <taxon>Conoidasida</taxon>
        <taxon>Coccidia</taxon>
        <taxon>Eucoccidiorida</taxon>
        <taxon>Eimeriorina</taxon>
        <taxon>Sarcocystidae</taxon>
        <taxon>Toxoplasma</taxon>
    </lineage>
</organism>
<evidence type="ECO:0000256" key="10">
    <source>
        <dbReference type="ARBA" id="ARBA00049512"/>
    </source>
</evidence>
<sequence>MDVFRSFWNRRGAAPGGAATSSGRPAGCREENSSVLLQSLKANSQQQKYLDDPDKIPTYYVFQSNMVTDEDLLPGMLRNLEVDKRLTLPTRTHIRFLITATDVIHSWAVPALGIKADAIPGRLQRINTFIQREGVFYGQCSELCGALHGFMPIVIEAVSPETYAAHAKKWYKDWELVFKWQLGHSWTTRPESDNRSHIPHNCVLSSLVRAQNSYVEWEMREEGGQAREDVGAHTRQLLLKNSIQRKILRFRGDHSFCGKVANWDGVVSHGEALREGFQCLQSVASYDGMTATASHEGSTSSVESWTKRDRKRSAGNNK</sequence>
<keyword evidence="6" id="KW-0249">Electron transport</keyword>
<dbReference type="VEuPathDB" id="ToxoDB:TGFOU_310470"/>
<comment type="subcellular location">
    <subcellularLocation>
        <location evidence="2">Membrane</location>
    </subcellularLocation>
</comment>
<dbReference type="AlphaFoldDB" id="Q9TAP1"/>
<accession>Q9TAP1</accession>
<keyword evidence="4" id="KW-0813">Transport</keyword>
<keyword evidence="8" id="KW-0472">Membrane</keyword>
<dbReference type="InterPro" id="IPR008972">
    <property type="entry name" value="Cupredoxin"/>
</dbReference>
<keyword evidence="13" id="KW-0496">Mitochondrion</keyword>
<keyword evidence="5" id="KW-0479">Metal-binding</keyword>
<dbReference type="VEuPathDB" id="ToxoDB:TGCAST_310470"/>
<dbReference type="VEuPathDB" id="ToxoDB:TGVAND_310470"/>
<dbReference type="VEuPathDB" id="ToxoDB:TGRUB_310470"/>
<dbReference type="VEuPathDB" id="ToxoDB:TGRH88_050010"/>
<dbReference type="VEuPathDB" id="ToxoDB:TGME49_310470"/>
<dbReference type="EMBL" id="AF190820">
    <property type="protein sequence ID" value="AAF07939.1"/>
    <property type="molecule type" value="mRNA"/>
</dbReference>
<comment type="similarity">
    <text evidence="3">Belongs to the cytochrome c oxidase subunit 2 family.</text>
</comment>
<evidence type="ECO:0000256" key="9">
    <source>
        <dbReference type="ARBA" id="ARBA00031389"/>
    </source>
</evidence>
<feature type="region of interest" description="Disordered" evidence="11">
    <location>
        <begin position="291"/>
        <end position="318"/>
    </location>
</feature>
<dbReference type="PROSITE" id="PS00078">
    <property type="entry name" value="COX2"/>
    <property type="match status" value="1"/>
</dbReference>
<gene>
    <name evidence="13" type="primary">coxII</name>
</gene>
<dbReference type="InterPro" id="IPR045187">
    <property type="entry name" value="CcO_II"/>
</dbReference>
<dbReference type="SUPFAM" id="SSF49503">
    <property type="entry name" value="Cupredoxins"/>
    <property type="match status" value="1"/>
</dbReference>
<feature type="compositionally biased region" description="Polar residues" evidence="11">
    <location>
        <begin position="291"/>
        <end position="304"/>
    </location>
</feature>
<dbReference type="GO" id="GO:0042773">
    <property type="term" value="P:ATP synthesis coupled electron transport"/>
    <property type="evidence" value="ECO:0007669"/>
    <property type="project" value="TreeGrafter"/>
</dbReference>
<evidence type="ECO:0000256" key="4">
    <source>
        <dbReference type="ARBA" id="ARBA00022448"/>
    </source>
</evidence>
<comment type="cofactor">
    <cofactor evidence="1">
        <name>Cu cation</name>
        <dbReference type="ChEBI" id="CHEBI:23378"/>
    </cofactor>
</comment>
<evidence type="ECO:0000256" key="7">
    <source>
        <dbReference type="ARBA" id="ARBA00023008"/>
    </source>
</evidence>
<evidence type="ECO:0000256" key="6">
    <source>
        <dbReference type="ARBA" id="ARBA00022982"/>
    </source>
</evidence>
<dbReference type="Gene3D" id="2.60.40.420">
    <property type="entry name" value="Cupredoxins - blue copper proteins"/>
    <property type="match status" value="1"/>
</dbReference>
<dbReference type="GO" id="GO:0005507">
    <property type="term" value="F:copper ion binding"/>
    <property type="evidence" value="ECO:0007669"/>
    <property type="project" value="InterPro"/>
</dbReference>
<dbReference type="PANTHER" id="PTHR22888">
    <property type="entry name" value="CYTOCHROME C OXIDASE, SUBUNIT II"/>
    <property type="match status" value="1"/>
</dbReference>
<dbReference type="VEuPathDB" id="ToxoDB:TGGT1_310470"/>
<feature type="domain" description="Cytochrome oxidase subunit II copper A binding" evidence="12">
    <location>
        <begin position="32"/>
        <end position="173"/>
    </location>
</feature>
<dbReference type="VEuPathDB" id="ToxoDB:TGPRC2_310470"/>
<dbReference type="VEuPathDB" id="ToxoDB:TGDOM2_310470"/>
<evidence type="ECO:0000313" key="13">
    <source>
        <dbReference type="EMBL" id="AAF07939.1"/>
    </source>
</evidence>
<geneLocation type="mitochondrion" evidence="13"/>
<dbReference type="VEuPathDB" id="ToxoDB:TGARI_310470"/>
<evidence type="ECO:0000256" key="3">
    <source>
        <dbReference type="ARBA" id="ARBA00007866"/>
    </source>
</evidence>
<name>Q9TAP1_TOXGO</name>
<reference evidence="13" key="1">
    <citation type="submission" date="1999-09" db="EMBL/GenBank/DDBJ databases">
        <title>Toxoplasma EST clone with homology to cytochrome oxidase I.</title>
        <authorList>
            <person name="McFadden D.C."/>
            <person name="Boothroyd J.C."/>
        </authorList>
    </citation>
    <scope>NUCLEOTIDE SEQUENCE</scope>
    <source>
        <strain evidence="13">ME49</strain>
    </source>
</reference>
<dbReference type="InterPro" id="IPR001505">
    <property type="entry name" value="Copper_CuA"/>
</dbReference>
<evidence type="ECO:0000259" key="12">
    <source>
        <dbReference type="PROSITE" id="PS50857"/>
    </source>
</evidence>
<evidence type="ECO:0000256" key="11">
    <source>
        <dbReference type="SAM" id="MobiDB-lite"/>
    </source>
</evidence>
<dbReference type="GO" id="GO:0016020">
    <property type="term" value="C:membrane"/>
    <property type="evidence" value="ECO:0007669"/>
    <property type="project" value="UniProtKB-SubCell"/>
</dbReference>
<dbReference type="FunFam" id="2.60.40.420:FF:000063">
    <property type="entry name" value="Cytochrome c oxidase subunit 2, putative"/>
    <property type="match status" value="1"/>
</dbReference>
<dbReference type="PANTHER" id="PTHR22888:SF9">
    <property type="entry name" value="CYTOCHROME C OXIDASE SUBUNIT 2"/>
    <property type="match status" value="1"/>
</dbReference>
<evidence type="ECO:0000256" key="8">
    <source>
        <dbReference type="ARBA" id="ARBA00023136"/>
    </source>
</evidence>
<keyword evidence="7" id="KW-0186">Copper</keyword>
<dbReference type="VEuPathDB" id="ToxoDB:TGCOUG_310470"/>
<dbReference type="VEuPathDB" id="ToxoDB:TGP89_310470"/>
<evidence type="ECO:0000256" key="5">
    <source>
        <dbReference type="ARBA" id="ARBA00022723"/>
    </source>
</evidence>
<evidence type="ECO:0000256" key="1">
    <source>
        <dbReference type="ARBA" id="ARBA00001935"/>
    </source>
</evidence>
<proteinExistence type="evidence at transcript level"/>
<feature type="compositionally biased region" description="Basic residues" evidence="11">
    <location>
        <begin position="308"/>
        <end position="318"/>
    </location>
</feature>
<dbReference type="PROSITE" id="PS50857">
    <property type="entry name" value="COX2_CUA"/>
    <property type="match status" value="1"/>
</dbReference>
<evidence type="ECO:0000256" key="2">
    <source>
        <dbReference type="ARBA" id="ARBA00004370"/>
    </source>
</evidence>
<dbReference type="InterPro" id="IPR002429">
    <property type="entry name" value="CcO_II-like_C"/>
</dbReference>
<dbReference type="Pfam" id="PF00116">
    <property type="entry name" value="COX2"/>
    <property type="match status" value="1"/>
</dbReference>
<protein>
    <recommendedName>
        <fullName evidence="9">Cytochrome c oxidase polypeptide II</fullName>
    </recommendedName>
</protein>
<dbReference type="GO" id="GO:0004129">
    <property type="term" value="F:cytochrome-c oxidase activity"/>
    <property type="evidence" value="ECO:0007669"/>
    <property type="project" value="UniProtKB-EC"/>
</dbReference>
<dbReference type="PRINTS" id="PR01166">
    <property type="entry name" value="CYCOXIDASEII"/>
</dbReference>
<comment type="catalytic activity">
    <reaction evidence="10">
        <text>4 Fe(II)-[cytochrome c] + O2 + 8 H(+)(in) = 4 Fe(III)-[cytochrome c] + 2 H2O + 4 H(+)(out)</text>
        <dbReference type="Rhea" id="RHEA:11436"/>
        <dbReference type="Rhea" id="RHEA-COMP:10350"/>
        <dbReference type="Rhea" id="RHEA-COMP:14399"/>
        <dbReference type="ChEBI" id="CHEBI:15377"/>
        <dbReference type="ChEBI" id="CHEBI:15378"/>
        <dbReference type="ChEBI" id="CHEBI:15379"/>
        <dbReference type="ChEBI" id="CHEBI:29033"/>
        <dbReference type="ChEBI" id="CHEBI:29034"/>
        <dbReference type="EC" id="7.1.1.9"/>
    </reaction>
    <physiologicalReaction direction="left-to-right" evidence="10">
        <dbReference type="Rhea" id="RHEA:11437"/>
    </physiologicalReaction>
</comment>
<dbReference type="VEuPathDB" id="ToxoDB:TGVEG_310470"/>